<keyword evidence="2" id="KW-0680">Restriction system</keyword>
<evidence type="ECO:0000256" key="1">
    <source>
        <dbReference type="ARBA" id="ARBA00010923"/>
    </source>
</evidence>
<comment type="similarity">
    <text evidence="1">Belongs to the type-I restriction system S methylase family.</text>
</comment>
<dbReference type="InterPro" id="IPR044946">
    <property type="entry name" value="Restrct_endonuc_typeI_TRD_sf"/>
</dbReference>
<dbReference type="InterPro" id="IPR000055">
    <property type="entry name" value="Restrct_endonuc_typeI_TRD"/>
</dbReference>
<evidence type="ECO:0000313" key="5">
    <source>
        <dbReference type="EMBL" id="SDA71045.1"/>
    </source>
</evidence>
<keyword evidence="3" id="KW-0238">DNA-binding</keyword>
<dbReference type="PANTHER" id="PTHR30408">
    <property type="entry name" value="TYPE-1 RESTRICTION ENZYME ECOKI SPECIFICITY PROTEIN"/>
    <property type="match status" value="1"/>
</dbReference>
<keyword evidence="6" id="KW-1185">Reference proteome</keyword>
<dbReference type="RefSeq" id="WP_139183602.1">
    <property type="nucleotide sequence ID" value="NZ_FMXE01000011.1"/>
</dbReference>
<dbReference type="Gene3D" id="3.90.220.20">
    <property type="entry name" value="DNA methylase specificity domains"/>
    <property type="match status" value="2"/>
</dbReference>
<dbReference type="GO" id="GO:0003677">
    <property type="term" value="F:DNA binding"/>
    <property type="evidence" value="ECO:0007669"/>
    <property type="project" value="UniProtKB-KW"/>
</dbReference>
<dbReference type="InterPro" id="IPR052021">
    <property type="entry name" value="Type-I_RS_S_subunit"/>
</dbReference>
<dbReference type="AlphaFoldDB" id="A0A1G5XN80"/>
<dbReference type="Pfam" id="PF01420">
    <property type="entry name" value="Methylase_S"/>
    <property type="match status" value="1"/>
</dbReference>
<accession>A0A1G5XN80</accession>
<dbReference type="PANTHER" id="PTHR30408:SF13">
    <property type="entry name" value="TYPE I RESTRICTION ENZYME HINDI SPECIFICITY SUBUNIT"/>
    <property type="match status" value="1"/>
</dbReference>
<sequence>MQENWITYNFSELFDISSGLSKSRDQFGFGHPFVTFKNVFYNFFLPNQLGELANTNEKERISGSVLKGDIFLTRTSETLHELGMSSVALKDYPNATFNGFCKRLRLKKDAPIQVDPVFIGYFLRSHFFRNEVTKHATMTTRASLNSTAIKTLQVTLPPYEEQCAIGQVLKPLDDKIELNLQMNKTLEEMAMTLYKHWFVDFGPFQDGNFVESELGLIPEGWEVKRLDEFYKNSQYGYTQSSSLEKIGPKFLRITDIQGGNVQWENVPYCISSDKDFEKYRIVKGDLFVARTGNSTGENVYILNAPEAVFASYLIRFQFDELFKSFYVAKNFRSKRFFDYVEGAKVGSAQPGISASTLGEFLLVIPPAKFLVDYFEKAFSFEERKEENLIENQTLTTLRDTLLPKLISGEVRVRDVEKQLSEVL</sequence>
<protein>
    <submittedName>
        <fullName evidence="5">Type I restriction enzyme, S subunit</fullName>
    </submittedName>
</protein>
<evidence type="ECO:0000256" key="2">
    <source>
        <dbReference type="ARBA" id="ARBA00022747"/>
    </source>
</evidence>
<reference evidence="6" key="1">
    <citation type="submission" date="2016-10" db="EMBL/GenBank/DDBJ databases">
        <authorList>
            <person name="Varghese N."/>
            <person name="Submissions S."/>
        </authorList>
    </citation>
    <scope>NUCLEOTIDE SEQUENCE [LARGE SCALE GENOMIC DNA]</scope>
    <source>
        <strain evidence="6">DSM 22703</strain>
    </source>
</reference>
<dbReference type="SUPFAM" id="SSF116734">
    <property type="entry name" value="DNA methylase specificity domain"/>
    <property type="match status" value="2"/>
</dbReference>
<dbReference type="Proteomes" id="UP000198756">
    <property type="component" value="Unassembled WGS sequence"/>
</dbReference>
<dbReference type="STRING" id="279824.SAMN03080617_01843"/>
<proteinExistence type="inferred from homology"/>
<dbReference type="OrthoDB" id="825893at2"/>
<evidence type="ECO:0000259" key="4">
    <source>
        <dbReference type="Pfam" id="PF01420"/>
    </source>
</evidence>
<feature type="domain" description="Type I restriction modification DNA specificity" evidence="4">
    <location>
        <begin position="3"/>
        <end position="187"/>
    </location>
</feature>
<evidence type="ECO:0000256" key="3">
    <source>
        <dbReference type="ARBA" id="ARBA00023125"/>
    </source>
</evidence>
<dbReference type="GO" id="GO:0009307">
    <property type="term" value="P:DNA restriction-modification system"/>
    <property type="evidence" value="ECO:0007669"/>
    <property type="project" value="UniProtKB-KW"/>
</dbReference>
<organism evidence="5 6">
    <name type="scientific">Algoriphagus alkaliphilus</name>
    <dbReference type="NCBI Taxonomy" id="279824"/>
    <lineage>
        <taxon>Bacteria</taxon>
        <taxon>Pseudomonadati</taxon>
        <taxon>Bacteroidota</taxon>
        <taxon>Cytophagia</taxon>
        <taxon>Cytophagales</taxon>
        <taxon>Cyclobacteriaceae</taxon>
        <taxon>Algoriphagus</taxon>
    </lineage>
</organism>
<name>A0A1G5XN80_9BACT</name>
<evidence type="ECO:0000313" key="6">
    <source>
        <dbReference type="Proteomes" id="UP000198756"/>
    </source>
</evidence>
<gene>
    <name evidence="5" type="ORF">SAMN03080617_01843</name>
</gene>
<dbReference type="EMBL" id="FMXE01000011">
    <property type="protein sequence ID" value="SDA71045.1"/>
    <property type="molecule type" value="Genomic_DNA"/>
</dbReference>
<dbReference type="CDD" id="cd17521">
    <property type="entry name" value="RMtype1_S_Sau13435ORF2165P_TRD2-CR2_like"/>
    <property type="match status" value="1"/>
</dbReference>